<feature type="non-terminal residue" evidence="1">
    <location>
        <position position="70"/>
    </location>
</feature>
<dbReference type="AlphaFoldDB" id="A0A9P7UDT6"/>
<organism evidence="1 2">
    <name type="scientific">Colletotrichum scovillei</name>
    <dbReference type="NCBI Taxonomy" id="1209932"/>
    <lineage>
        <taxon>Eukaryota</taxon>
        <taxon>Fungi</taxon>
        <taxon>Dikarya</taxon>
        <taxon>Ascomycota</taxon>
        <taxon>Pezizomycotina</taxon>
        <taxon>Sordariomycetes</taxon>
        <taxon>Hypocreomycetidae</taxon>
        <taxon>Glomerellales</taxon>
        <taxon>Glomerellaceae</taxon>
        <taxon>Colletotrichum</taxon>
        <taxon>Colletotrichum acutatum species complex</taxon>
    </lineage>
</organism>
<proteinExistence type="predicted"/>
<protein>
    <submittedName>
        <fullName evidence="1">Uncharacterized protein</fullName>
    </submittedName>
</protein>
<comment type="caution">
    <text evidence="1">The sequence shown here is derived from an EMBL/GenBank/DDBJ whole genome shotgun (WGS) entry which is preliminary data.</text>
</comment>
<evidence type="ECO:0000313" key="2">
    <source>
        <dbReference type="Proteomes" id="UP000699042"/>
    </source>
</evidence>
<name>A0A9P7UDT6_9PEZI</name>
<gene>
    <name evidence="1" type="ORF">JMJ77_002050</name>
</gene>
<sequence length="70" mass="7570">MRINCRLQCLPQSISAPRTPRRMSSRCLVDSAPANDPPGSTHGTLVDLRGMVPYHAVGTIPIEARCLNGL</sequence>
<reference evidence="1" key="1">
    <citation type="submission" date="2021-05" db="EMBL/GenBank/DDBJ databases">
        <title>Comparative genomics of three Colletotrichum scovillei strains and genetic complementation revealed genes involved fungal growth and virulence on chili pepper.</title>
        <authorList>
            <person name="Hsieh D.-K."/>
            <person name="Chuang S.-C."/>
            <person name="Chen C.-Y."/>
            <person name="Chao Y.-T."/>
            <person name="Lu M.-Y.J."/>
            <person name="Lee M.-H."/>
            <person name="Shih M.-C."/>
        </authorList>
    </citation>
    <scope>NUCLEOTIDE SEQUENCE</scope>
    <source>
        <strain evidence="1">Coll-153</strain>
    </source>
</reference>
<keyword evidence="2" id="KW-1185">Reference proteome</keyword>
<evidence type="ECO:0000313" key="1">
    <source>
        <dbReference type="EMBL" id="KAG7051426.1"/>
    </source>
</evidence>
<dbReference type="Proteomes" id="UP000699042">
    <property type="component" value="Unassembled WGS sequence"/>
</dbReference>
<dbReference type="EMBL" id="JAESDN010000004">
    <property type="protein sequence ID" value="KAG7051426.1"/>
    <property type="molecule type" value="Genomic_DNA"/>
</dbReference>
<accession>A0A9P7UDT6</accession>